<dbReference type="InterPro" id="IPR009737">
    <property type="entry name" value="Aim32/Apd1-like"/>
</dbReference>
<dbReference type="InterPro" id="IPR036249">
    <property type="entry name" value="Thioredoxin-like_sf"/>
</dbReference>
<dbReference type="EMBL" id="KV417652">
    <property type="protein sequence ID" value="KZP12111.1"/>
    <property type="molecule type" value="Genomic_DNA"/>
</dbReference>
<evidence type="ECO:0000313" key="1">
    <source>
        <dbReference type="EMBL" id="KZP12111.1"/>
    </source>
</evidence>
<sequence length="349" mass="38154">MVQGVDVTTGTSSETISSLKGAAVPISLADCRACPDPCDDDDHEDWKFDVDMETYMLGLKPYRRQVVISTGKSDWQKEVTEASGTLAAYLSEAATQAPEPSKEAQAQARHTAAQPKAKAINGIFSAADSTRTAILNGSHRTLSHDHELDTVLVFPDYRVVTEVPQSLAGAKSFWKTAVDPAVEWDFDTTLKTWILPYSCVILLCSHKKRDNRCSIAAPKLEQAFTHSLESHDWEVHTQLEDLEHAVGPPLEAFSGTQEEKDADILAQLKALPGHQRALILRNSHIGGHKFSGNAIIYTPQGSGVWYGRVTTHDVESIVQHTIIGGEILPPLLRGGVNLARPGCKTLNDW</sequence>
<reference evidence="1 2" key="1">
    <citation type="journal article" date="2016" name="Mol. Biol. Evol.">
        <title>Comparative Genomics of Early-Diverging Mushroom-Forming Fungi Provides Insights into the Origins of Lignocellulose Decay Capabilities.</title>
        <authorList>
            <person name="Nagy L.G."/>
            <person name="Riley R."/>
            <person name="Tritt A."/>
            <person name="Adam C."/>
            <person name="Daum C."/>
            <person name="Floudas D."/>
            <person name="Sun H."/>
            <person name="Yadav J.S."/>
            <person name="Pangilinan J."/>
            <person name="Larsson K.H."/>
            <person name="Matsuura K."/>
            <person name="Barry K."/>
            <person name="Labutti K."/>
            <person name="Kuo R."/>
            <person name="Ohm R.A."/>
            <person name="Bhattacharya S.S."/>
            <person name="Shirouzu T."/>
            <person name="Yoshinaga Y."/>
            <person name="Martin F.M."/>
            <person name="Grigoriev I.V."/>
            <person name="Hibbett D.S."/>
        </authorList>
    </citation>
    <scope>NUCLEOTIDE SEQUENCE [LARGE SCALE GENOMIC DNA]</scope>
    <source>
        <strain evidence="1 2">CBS 109695</strain>
    </source>
</reference>
<dbReference type="AlphaFoldDB" id="A0A166AZ56"/>
<dbReference type="Proteomes" id="UP000076532">
    <property type="component" value="Unassembled WGS sequence"/>
</dbReference>
<dbReference type="PANTHER" id="PTHR31902">
    <property type="entry name" value="ACTIN PATCHES DISTAL PROTEIN 1"/>
    <property type="match status" value="1"/>
</dbReference>
<organism evidence="1 2">
    <name type="scientific">Athelia psychrophila</name>
    <dbReference type="NCBI Taxonomy" id="1759441"/>
    <lineage>
        <taxon>Eukaryota</taxon>
        <taxon>Fungi</taxon>
        <taxon>Dikarya</taxon>
        <taxon>Basidiomycota</taxon>
        <taxon>Agaricomycotina</taxon>
        <taxon>Agaricomycetes</taxon>
        <taxon>Agaricomycetidae</taxon>
        <taxon>Atheliales</taxon>
        <taxon>Atheliaceae</taxon>
        <taxon>Athelia</taxon>
    </lineage>
</organism>
<protein>
    <recommendedName>
        <fullName evidence="3">Sucraseferredoxin-like protein</fullName>
    </recommendedName>
</protein>
<dbReference type="STRING" id="436010.A0A166AZ56"/>
<name>A0A166AZ56_9AGAM</name>
<evidence type="ECO:0000313" key="2">
    <source>
        <dbReference type="Proteomes" id="UP000076532"/>
    </source>
</evidence>
<dbReference type="Gene3D" id="3.40.30.10">
    <property type="entry name" value="Glutaredoxin"/>
    <property type="match status" value="1"/>
</dbReference>
<dbReference type="CDD" id="cd03062">
    <property type="entry name" value="TRX_Fd_Sucrase"/>
    <property type="match status" value="1"/>
</dbReference>
<dbReference type="SUPFAM" id="SSF52833">
    <property type="entry name" value="Thioredoxin-like"/>
    <property type="match status" value="1"/>
</dbReference>
<dbReference type="PANTHER" id="PTHR31902:SF14">
    <property type="entry name" value="ACTIN PATCHES DISTAL PROTEIN 1"/>
    <property type="match status" value="1"/>
</dbReference>
<dbReference type="OrthoDB" id="10253744at2759"/>
<proteinExistence type="predicted"/>
<accession>A0A166AZ56</accession>
<evidence type="ECO:0008006" key="3">
    <source>
        <dbReference type="Google" id="ProtNLM"/>
    </source>
</evidence>
<dbReference type="Pfam" id="PF06999">
    <property type="entry name" value="Suc_Fer-like"/>
    <property type="match status" value="1"/>
</dbReference>
<gene>
    <name evidence="1" type="ORF">FIBSPDRAFT_168518</name>
</gene>
<keyword evidence="2" id="KW-1185">Reference proteome</keyword>